<feature type="region of interest" description="Disordered" evidence="1">
    <location>
        <begin position="1"/>
        <end position="21"/>
    </location>
</feature>
<dbReference type="Proteomes" id="UP000298588">
    <property type="component" value="Chromosome"/>
</dbReference>
<dbReference type="KEGG" id="paqt:E8L99_04070"/>
<dbReference type="RefSeq" id="WP_137098345.1">
    <property type="nucleotide sequence ID" value="NZ_CP039865.1"/>
</dbReference>
<dbReference type="AlphaFoldDB" id="A0A4D7QEM7"/>
<keyword evidence="3" id="KW-1185">Reference proteome</keyword>
<evidence type="ECO:0000313" key="2">
    <source>
        <dbReference type="EMBL" id="QCK85011.1"/>
    </source>
</evidence>
<protein>
    <submittedName>
        <fullName evidence="2">DUF2794 domain-containing protein</fullName>
    </submittedName>
</protein>
<dbReference type="EMBL" id="CP039865">
    <property type="protein sequence ID" value="QCK85011.1"/>
    <property type="molecule type" value="Genomic_DNA"/>
</dbReference>
<dbReference type="OrthoDB" id="7159482at2"/>
<proteinExistence type="predicted"/>
<evidence type="ECO:0000313" key="3">
    <source>
        <dbReference type="Proteomes" id="UP000298588"/>
    </source>
</evidence>
<accession>A0A4D7QEM7</accession>
<feature type="compositionally biased region" description="Polar residues" evidence="1">
    <location>
        <begin position="1"/>
        <end position="10"/>
    </location>
</feature>
<dbReference type="InterPro" id="IPR021252">
    <property type="entry name" value="DUF2794"/>
</dbReference>
<organism evidence="2 3">
    <name type="scientific">Phreatobacter aquaticus</name>
    <dbReference type="NCBI Taxonomy" id="2570229"/>
    <lineage>
        <taxon>Bacteria</taxon>
        <taxon>Pseudomonadati</taxon>
        <taxon>Pseudomonadota</taxon>
        <taxon>Alphaproteobacteria</taxon>
        <taxon>Hyphomicrobiales</taxon>
        <taxon>Phreatobacteraceae</taxon>
        <taxon>Phreatobacter</taxon>
    </lineage>
</organism>
<name>A0A4D7QEM7_9HYPH</name>
<sequence>MSDIEPSSSGAVVPLNAGAPPQRTAFDRRDLEVILRLYGRMVAAGEWRDYAIEFLKDKAVFAVFRRASEMPLYRIEVCPKLKDKQGAYSVVNAAGLVLKRGHELPRVLAVLEKPLKVVQ</sequence>
<dbReference type="Pfam" id="PF10984">
    <property type="entry name" value="DUF2794"/>
    <property type="match status" value="1"/>
</dbReference>
<reference evidence="2 3" key="1">
    <citation type="submission" date="2019-04" db="EMBL/GenBank/DDBJ databases">
        <title>Phreatobacter aquaticus sp. nov.</title>
        <authorList>
            <person name="Choi A."/>
            <person name="Baek K."/>
        </authorList>
    </citation>
    <scope>NUCLEOTIDE SEQUENCE [LARGE SCALE GENOMIC DNA]</scope>
    <source>
        <strain evidence="2 3">NMCR1094</strain>
    </source>
</reference>
<evidence type="ECO:0000256" key="1">
    <source>
        <dbReference type="SAM" id="MobiDB-lite"/>
    </source>
</evidence>
<gene>
    <name evidence="2" type="ORF">E8L99_04070</name>
</gene>